<protein>
    <submittedName>
        <fullName evidence="1">Uncharacterized protein</fullName>
    </submittedName>
</protein>
<accession>A0A077WW28</accession>
<proteinExistence type="predicted"/>
<dbReference type="OrthoDB" id="2290794at2759"/>
<reference evidence="1" key="1">
    <citation type="journal article" date="2014" name="Genome Announc.">
        <title>De novo whole-genome sequence and genome annotation of Lichtheimia ramosa.</title>
        <authorList>
            <person name="Linde J."/>
            <person name="Schwartze V."/>
            <person name="Binder U."/>
            <person name="Lass-Florl C."/>
            <person name="Voigt K."/>
            <person name="Horn F."/>
        </authorList>
    </citation>
    <scope>NUCLEOTIDE SEQUENCE</scope>
    <source>
        <strain evidence="1">JMRC FSU:6197</strain>
    </source>
</reference>
<organism evidence="1">
    <name type="scientific">Lichtheimia ramosa</name>
    <dbReference type="NCBI Taxonomy" id="688394"/>
    <lineage>
        <taxon>Eukaryota</taxon>
        <taxon>Fungi</taxon>
        <taxon>Fungi incertae sedis</taxon>
        <taxon>Mucoromycota</taxon>
        <taxon>Mucoromycotina</taxon>
        <taxon>Mucoromycetes</taxon>
        <taxon>Mucorales</taxon>
        <taxon>Lichtheimiaceae</taxon>
        <taxon>Lichtheimia</taxon>
    </lineage>
</organism>
<dbReference type="SUPFAM" id="SSF48452">
    <property type="entry name" value="TPR-like"/>
    <property type="match status" value="1"/>
</dbReference>
<evidence type="ECO:0000313" key="1">
    <source>
        <dbReference type="EMBL" id="CDS11846.1"/>
    </source>
</evidence>
<gene>
    <name evidence="1" type="ORF">LRAMOSA11490</name>
</gene>
<dbReference type="AlphaFoldDB" id="A0A077WW28"/>
<dbReference type="InterPro" id="IPR011990">
    <property type="entry name" value="TPR-like_helical_dom_sf"/>
</dbReference>
<name>A0A077WW28_9FUNG</name>
<sequence length="235" mass="26727">MTNWSQLYNEPAVSVKYKHSNSVIAQSSIELQQRVDRQVKLLYERAMALSACAQFQTAQRDASAIQELAPSSSLGYYAAGYIYMQYGRQKEAIHVLEQGLTVVSDPIQQQRLQSLQRDATARLSVTIDFISKLPLDIVSSFIIPSTMTIPSKAAFSYLHVCKTWRERALQSTMLQFLATGLSSRSLDMITPYSTHIRHLRLYQFQGFSFGFLNTTKFDCLQSLHVSCKYNIHMMS</sequence>
<dbReference type="EMBL" id="LK023354">
    <property type="protein sequence ID" value="CDS11846.1"/>
    <property type="molecule type" value="Genomic_DNA"/>
</dbReference>
<dbReference type="Gene3D" id="1.25.40.10">
    <property type="entry name" value="Tetratricopeptide repeat domain"/>
    <property type="match status" value="1"/>
</dbReference>